<evidence type="ECO:0000259" key="6">
    <source>
        <dbReference type="PROSITE" id="PS51202"/>
    </source>
</evidence>
<dbReference type="GO" id="GO:0043200">
    <property type="term" value="P:response to amino acid"/>
    <property type="evidence" value="ECO:0007669"/>
    <property type="project" value="TreeGrafter"/>
</dbReference>
<dbReference type="SMART" id="SM00344">
    <property type="entry name" value="HTH_ASNC"/>
    <property type="match status" value="1"/>
</dbReference>
<dbReference type="Pfam" id="PF13404">
    <property type="entry name" value="HTH_AsnC-type"/>
    <property type="match status" value="1"/>
</dbReference>
<dbReference type="RefSeq" id="WP_074795469.1">
    <property type="nucleotide sequence ID" value="NZ_FOAD01000007.1"/>
</dbReference>
<dbReference type="Gene3D" id="1.10.10.10">
    <property type="entry name" value="Winged helix-like DNA-binding domain superfamily/Winged helix DNA-binding domain"/>
    <property type="match status" value="1"/>
</dbReference>
<dbReference type="AlphaFoldDB" id="A0A1H7SMG2"/>
<keyword evidence="1" id="KW-0805">Transcription regulation</keyword>
<dbReference type="PANTHER" id="PTHR30154:SF34">
    <property type="entry name" value="TRANSCRIPTIONAL REGULATOR AZLB"/>
    <property type="match status" value="1"/>
</dbReference>
<gene>
    <name evidence="7" type="ORF">SAMN04488691_107144</name>
</gene>
<dbReference type="InterPro" id="IPR006037">
    <property type="entry name" value="RCK_C"/>
</dbReference>
<sequence>MDYRLDEIDRLILHALMDDARGTSAPMIADEVSVSPGTIRNRIHQLEDHGIITGYHAHVDFEQTGHRFTNLFVCTAPVPERERLSKLVREIPGVVNVRELLSGRGNLHVLTVGEDMNDVTRIGRELSNLGLDIEDENLVRRESFEPYSPFSPNDRPGFGALADVVSLAGGSEMVELVVSTDAPLVGKTLGEIGDDDLLADDVLVVSIERDDDIHTPRGGTTIEPDDVVTLLSRGGVSEETIRLFASPETDDAEVTVASEENDEE</sequence>
<dbReference type="EMBL" id="FOAD01000007">
    <property type="protein sequence ID" value="SEL73821.1"/>
    <property type="molecule type" value="Genomic_DNA"/>
</dbReference>
<name>A0A1H7SMG2_HALLR</name>
<dbReference type="SUPFAM" id="SSF116726">
    <property type="entry name" value="TrkA C-terminal domain-like"/>
    <property type="match status" value="1"/>
</dbReference>
<dbReference type="PANTHER" id="PTHR30154">
    <property type="entry name" value="LEUCINE-RESPONSIVE REGULATORY PROTEIN"/>
    <property type="match status" value="1"/>
</dbReference>
<evidence type="ECO:0000256" key="3">
    <source>
        <dbReference type="ARBA" id="ARBA00023163"/>
    </source>
</evidence>
<dbReference type="GO" id="GO:0006813">
    <property type="term" value="P:potassium ion transport"/>
    <property type="evidence" value="ECO:0007669"/>
    <property type="project" value="InterPro"/>
</dbReference>
<evidence type="ECO:0000256" key="4">
    <source>
        <dbReference type="SAM" id="MobiDB-lite"/>
    </source>
</evidence>
<feature type="domain" description="HTH asnC-type" evidence="5">
    <location>
        <begin position="5"/>
        <end position="67"/>
    </location>
</feature>
<evidence type="ECO:0000313" key="7">
    <source>
        <dbReference type="EMBL" id="SEL73821.1"/>
    </source>
</evidence>
<dbReference type="PROSITE" id="PS51202">
    <property type="entry name" value="RCK_C"/>
    <property type="match status" value="1"/>
</dbReference>
<feature type="region of interest" description="Disordered" evidence="4">
    <location>
        <begin position="243"/>
        <end position="264"/>
    </location>
</feature>
<dbReference type="InterPro" id="IPR036390">
    <property type="entry name" value="WH_DNA-bd_sf"/>
</dbReference>
<feature type="compositionally biased region" description="Acidic residues" evidence="4">
    <location>
        <begin position="248"/>
        <end position="264"/>
    </location>
</feature>
<dbReference type="InterPro" id="IPR000485">
    <property type="entry name" value="AsnC-type_HTH_dom"/>
</dbReference>
<protein>
    <submittedName>
        <fullName evidence="7">DNA-binding transcriptional regulator, Lrp family</fullName>
    </submittedName>
</protein>
<dbReference type="PROSITE" id="PS50956">
    <property type="entry name" value="HTH_ASNC_2"/>
    <property type="match status" value="1"/>
</dbReference>
<feature type="domain" description="RCK C-terminal" evidence="6">
    <location>
        <begin position="162"/>
        <end position="247"/>
    </location>
</feature>
<dbReference type="PRINTS" id="PR00033">
    <property type="entry name" value="HTHASNC"/>
</dbReference>
<dbReference type="Gene3D" id="3.30.70.1450">
    <property type="entry name" value="Regulator of K+ conductance, C-terminal domain"/>
    <property type="match status" value="1"/>
</dbReference>
<dbReference type="InterPro" id="IPR011991">
    <property type="entry name" value="ArsR-like_HTH"/>
</dbReference>
<evidence type="ECO:0000256" key="1">
    <source>
        <dbReference type="ARBA" id="ARBA00023015"/>
    </source>
</evidence>
<accession>A0A1H7SMG2</accession>
<evidence type="ECO:0000313" key="8">
    <source>
        <dbReference type="Proteomes" id="UP000183894"/>
    </source>
</evidence>
<dbReference type="InterPro" id="IPR036388">
    <property type="entry name" value="WH-like_DNA-bd_sf"/>
</dbReference>
<keyword evidence="2 7" id="KW-0238">DNA-binding</keyword>
<dbReference type="CDD" id="cd00090">
    <property type="entry name" value="HTH_ARSR"/>
    <property type="match status" value="1"/>
</dbReference>
<dbReference type="SUPFAM" id="SSF46785">
    <property type="entry name" value="Winged helix' DNA-binding domain"/>
    <property type="match status" value="1"/>
</dbReference>
<reference evidence="7 8" key="1">
    <citation type="submission" date="2016-10" db="EMBL/GenBank/DDBJ databases">
        <authorList>
            <person name="de Groot N.N."/>
        </authorList>
    </citation>
    <scope>NUCLEOTIDE SEQUENCE [LARGE SCALE GENOMIC DNA]</scope>
    <source>
        <strain evidence="7 8">CDM_5</strain>
    </source>
</reference>
<keyword evidence="3" id="KW-0804">Transcription</keyword>
<dbReference type="GO" id="GO:0008324">
    <property type="term" value="F:monoatomic cation transmembrane transporter activity"/>
    <property type="evidence" value="ECO:0007669"/>
    <property type="project" value="InterPro"/>
</dbReference>
<dbReference type="Pfam" id="PF02080">
    <property type="entry name" value="TrkA_C"/>
    <property type="match status" value="1"/>
</dbReference>
<dbReference type="GO" id="GO:0005829">
    <property type="term" value="C:cytosol"/>
    <property type="evidence" value="ECO:0007669"/>
    <property type="project" value="TreeGrafter"/>
</dbReference>
<evidence type="ECO:0000259" key="5">
    <source>
        <dbReference type="PROSITE" id="PS50956"/>
    </source>
</evidence>
<dbReference type="InterPro" id="IPR019888">
    <property type="entry name" value="Tscrpt_reg_AsnC-like"/>
</dbReference>
<proteinExistence type="predicted"/>
<dbReference type="Proteomes" id="UP000183894">
    <property type="component" value="Unassembled WGS sequence"/>
</dbReference>
<dbReference type="GO" id="GO:0043565">
    <property type="term" value="F:sequence-specific DNA binding"/>
    <property type="evidence" value="ECO:0007669"/>
    <property type="project" value="InterPro"/>
</dbReference>
<dbReference type="InterPro" id="IPR036721">
    <property type="entry name" value="RCK_C_sf"/>
</dbReference>
<evidence type="ECO:0000256" key="2">
    <source>
        <dbReference type="ARBA" id="ARBA00023125"/>
    </source>
</evidence>
<organism evidence="7 8">
    <name type="scientific">Haloferax larsenii</name>
    <dbReference type="NCBI Taxonomy" id="302484"/>
    <lineage>
        <taxon>Archaea</taxon>
        <taxon>Methanobacteriati</taxon>
        <taxon>Methanobacteriota</taxon>
        <taxon>Stenosarchaea group</taxon>
        <taxon>Halobacteria</taxon>
        <taxon>Halobacteriales</taxon>
        <taxon>Haloferacaceae</taxon>
        <taxon>Haloferax</taxon>
    </lineage>
</organism>
<dbReference type="OrthoDB" id="6762at2157"/>